<keyword evidence="4" id="KW-0576">Peroxisome</keyword>
<dbReference type="Gene3D" id="3.40.50.980">
    <property type="match status" value="2"/>
</dbReference>
<protein>
    <submittedName>
        <fullName evidence="7">4-coumarate--CoA ligase 1-like</fullName>
    </submittedName>
</protein>
<dbReference type="EMBL" id="QDEB01103086">
    <property type="protein sequence ID" value="RZC27711.1"/>
    <property type="molecule type" value="Genomic_DNA"/>
</dbReference>
<comment type="subcellular location">
    <subcellularLocation>
        <location evidence="1">Peroxisome</location>
    </subcellularLocation>
</comment>
<evidence type="ECO:0000259" key="6">
    <source>
        <dbReference type="Pfam" id="PF13193"/>
    </source>
</evidence>
<dbReference type="PANTHER" id="PTHR24096">
    <property type="entry name" value="LONG-CHAIN-FATTY-ACID--COA LIGASE"/>
    <property type="match status" value="1"/>
</dbReference>
<dbReference type="SUPFAM" id="SSF56801">
    <property type="entry name" value="Acetyl-CoA synthetase-like"/>
    <property type="match status" value="1"/>
</dbReference>
<dbReference type="InterPro" id="IPR020845">
    <property type="entry name" value="AMP-binding_CS"/>
</dbReference>
<dbReference type="OrthoDB" id="6614653at2759"/>
<evidence type="ECO:0000256" key="2">
    <source>
        <dbReference type="ARBA" id="ARBA00006432"/>
    </source>
</evidence>
<keyword evidence="3 7" id="KW-0436">Ligase</keyword>
<dbReference type="FunFam" id="3.30.300.30:FF:000007">
    <property type="entry name" value="4-coumarate--CoA ligase 2"/>
    <property type="match status" value="1"/>
</dbReference>
<reference evidence="7 8" key="1">
    <citation type="submission" date="2017-03" db="EMBL/GenBank/DDBJ databases">
        <title>Genome of the blue death feigning beetle - Asbolus verrucosus.</title>
        <authorList>
            <person name="Rider S.D."/>
        </authorList>
    </citation>
    <scope>NUCLEOTIDE SEQUENCE [LARGE SCALE GENOMIC DNA]</scope>
    <source>
        <strain evidence="7">Butters</strain>
        <tissue evidence="7">Head and leg muscle</tissue>
    </source>
</reference>
<evidence type="ECO:0000256" key="3">
    <source>
        <dbReference type="ARBA" id="ARBA00022598"/>
    </source>
</evidence>
<dbReference type="InterPro" id="IPR025110">
    <property type="entry name" value="AMP-bd_C"/>
</dbReference>
<dbReference type="STRING" id="1661398.A0A482VGB9"/>
<accession>A0A482VGB9</accession>
<gene>
    <name evidence="7" type="ORF">BDFB_010515</name>
</gene>
<comment type="caution">
    <text evidence="7">The sequence shown here is derived from an EMBL/GenBank/DDBJ whole genome shotgun (WGS) entry which is preliminary data.</text>
</comment>
<sequence length="520" mass="58564">VNIVSGEFYTYGQLLEFSQNLASSLRDMGIGKDDVIAIALENSHKFFVVYLAGLYLAAPMHLIDPEYTEYEIRHLLNLSKPKLVICSKKALKHVTTIREEVDFIQMTVLTDDDDESSEVCLYKNLIETPKTPFQIEENFDFDDHVAVIFNSSGTTGLPKGVLITHGNCRMHLSYSVDPDILTLTPEEIVPIVVPFFHTYGSNMVNDVLYIGCTVLFFDHFTSNMFLQTIQEYRVAFLFVIPTIIDFLINSPLVAHYDLSSVKHIYTGGSPLSKENKRLLQERYFDINHCTLDVIPVLFVNFRLNLETFRECYGCTESNGIAIMSPKDGQNPEGNFGRVAAGREIKIVDVETQQKLGPNETGEICIRGGIMKGYVNDIEKTAEAIDSEGFLRTGDVGYYDEDEYVYIVGRIKDLIKYKSFQVAPVELENVLLRHPAVKDVAVVGKPDRRAGEVPVGFVVKEEGAALTEKEVSDYLSEYVCTQKKLHGVIFVDNIPKNTTGKILRKELRERLEHSSSNSTTS</sequence>
<evidence type="ECO:0000313" key="7">
    <source>
        <dbReference type="EMBL" id="RZC27711.1"/>
    </source>
</evidence>
<dbReference type="GO" id="GO:0005777">
    <property type="term" value="C:peroxisome"/>
    <property type="evidence" value="ECO:0007669"/>
    <property type="project" value="UniProtKB-SubCell"/>
</dbReference>
<dbReference type="CDD" id="cd05911">
    <property type="entry name" value="Firefly_Luc_like"/>
    <property type="match status" value="1"/>
</dbReference>
<dbReference type="GO" id="GO:0016405">
    <property type="term" value="F:CoA-ligase activity"/>
    <property type="evidence" value="ECO:0007669"/>
    <property type="project" value="TreeGrafter"/>
</dbReference>
<feature type="domain" description="AMP-binding enzyme C-terminal" evidence="6">
    <location>
        <begin position="425"/>
        <end position="500"/>
    </location>
</feature>
<evidence type="ECO:0000256" key="1">
    <source>
        <dbReference type="ARBA" id="ARBA00004275"/>
    </source>
</evidence>
<feature type="non-terminal residue" evidence="7">
    <location>
        <position position="1"/>
    </location>
</feature>
<dbReference type="InterPro" id="IPR000873">
    <property type="entry name" value="AMP-dep_synth/lig_dom"/>
</dbReference>
<dbReference type="PANTHER" id="PTHR24096:SF149">
    <property type="entry name" value="AMP-BINDING DOMAIN-CONTAINING PROTEIN-RELATED"/>
    <property type="match status" value="1"/>
</dbReference>
<dbReference type="Gene3D" id="2.30.38.10">
    <property type="entry name" value="Luciferase, Domain 3"/>
    <property type="match status" value="1"/>
</dbReference>
<dbReference type="PROSITE" id="PS00455">
    <property type="entry name" value="AMP_BINDING"/>
    <property type="match status" value="1"/>
</dbReference>
<evidence type="ECO:0000313" key="8">
    <source>
        <dbReference type="Proteomes" id="UP000292052"/>
    </source>
</evidence>
<dbReference type="Proteomes" id="UP000292052">
    <property type="component" value="Unassembled WGS sequence"/>
</dbReference>
<organism evidence="7 8">
    <name type="scientific">Asbolus verrucosus</name>
    <name type="common">Desert ironclad beetle</name>
    <dbReference type="NCBI Taxonomy" id="1661398"/>
    <lineage>
        <taxon>Eukaryota</taxon>
        <taxon>Metazoa</taxon>
        <taxon>Ecdysozoa</taxon>
        <taxon>Arthropoda</taxon>
        <taxon>Hexapoda</taxon>
        <taxon>Insecta</taxon>
        <taxon>Pterygota</taxon>
        <taxon>Neoptera</taxon>
        <taxon>Endopterygota</taxon>
        <taxon>Coleoptera</taxon>
        <taxon>Polyphaga</taxon>
        <taxon>Cucujiformia</taxon>
        <taxon>Tenebrionidae</taxon>
        <taxon>Pimeliinae</taxon>
        <taxon>Asbolus</taxon>
    </lineage>
</organism>
<dbReference type="Pfam" id="PF00501">
    <property type="entry name" value="AMP-binding"/>
    <property type="match status" value="1"/>
</dbReference>
<feature type="domain" description="AMP-dependent synthetase/ligase" evidence="5">
    <location>
        <begin position="6"/>
        <end position="373"/>
    </location>
</feature>
<dbReference type="Pfam" id="PF13193">
    <property type="entry name" value="AMP-binding_C"/>
    <property type="match status" value="1"/>
</dbReference>
<dbReference type="InterPro" id="IPR045851">
    <property type="entry name" value="AMP-bd_C_sf"/>
</dbReference>
<evidence type="ECO:0000259" key="5">
    <source>
        <dbReference type="Pfam" id="PF00501"/>
    </source>
</evidence>
<keyword evidence="8" id="KW-1185">Reference proteome</keyword>
<evidence type="ECO:0000256" key="4">
    <source>
        <dbReference type="ARBA" id="ARBA00023140"/>
    </source>
</evidence>
<comment type="similarity">
    <text evidence="2">Belongs to the ATP-dependent AMP-binding enzyme family.</text>
</comment>
<dbReference type="Gene3D" id="3.30.300.30">
    <property type="match status" value="1"/>
</dbReference>
<name>A0A482VGB9_ASBVE</name>
<dbReference type="AlphaFoldDB" id="A0A482VGB9"/>
<proteinExistence type="inferred from homology"/>